<keyword evidence="3" id="KW-0690">Ribosome biogenesis</keyword>
<evidence type="ECO:0000256" key="9">
    <source>
        <dbReference type="ARBA" id="ARBA00022884"/>
    </source>
</evidence>
<dbReference type="PANTHER" id="PTHR47959:SF24">
    <property type="entry name" value="ATP-DEPENDENT RNA HELICASE"/>
    <property type="match status" value="1"/>
</dbReference>
<comment type="subunit">
    <text evidence="13">Interacts with the SSU processome.</text>
</comment>
<dbReference type="EC" id="3.6.4.13" evidence="2"/>
<evidence type="ECO:0000256" key="5">
    <source>
        <dbReference type="ARBA" id="ARBA00022741"/>
    </source>
</evidence>
<dbReference type="GO" id="GO:0003723">
    <property type="term" value="F:RNA binding"/>
    <property type="evidence" value="ECO:0007669"/>
    <property type="project" value="UniProtKB-KW"/>
</dbReference>
<dbReference type="PROSITE" id="PS51192">
    <property type="entry name" value="HELICASE_ATP_BIND_1"/>
    <property type="match status" value="1"/>
</dbReference>
<evidence type="ECO:0000256" key="16">
    <source>
        <dbReference type="ARBA" id="ARBA00047984"/>
    </source>
</evidence>
<dbReference type="InterPro" id="IPR014001">
    <property type="entry name" value="Helicase_ATP-bd"/>
</dbReference>
<feature type="region of interest" description="Disordered" evidence="19">
    <location>
        <begin position="1"/>
        <end position="20"/>
    </location>
</feature>
<feature type="short sequence motif" description="Q motif" evidence="17">
    <location>
        <begin position="78"/>
        <end position="106"/>
    </location>
</feature>
<comment type="subcellular location">
    <subcellularLocation>
        <location evidence="1">Nucleus</location>
    </subcellularLocation>
</comment>
<dbReference type="PANTHER" id="PTHR47959">
    <property type="entry name" value="ATP-DEPENDENT RNA HELICASE RHLE-RELATED"/>
    <property type="match status" value="1"/>
</dbReference>
<keyword evidence="8 18" id="KW-0067">ATP-binding</keyword>
<dbReference type="OrthoDB" id="10261904at2759"/>
<evidence type="ECO:0000256" key="19">
    <source>
        <dbReference type="SAM" id="MobiDB-lite"/>
    </source>
</evidence>
<sequence>MGPSANKVVKKSKKVKSESALDLAKKLKQRALKEKSKQQEPSPDSNKSDSEHAEEESDKEVETTDEIKSEEDTTPKITSFKELDLIPEILEACEAMNFTKPTPIQAEAIPYALQGRDIIGLAQTGSGKTAAFAIPMLQALWEAQTPFFGLVLAPTRELAYQIRETFDALGSSMGLRCATIVGGMDSMDQARMLMRKPHVIVATPGRLLDHLEKTKGFSLRALKFLVMDEADRLLDLEFGPVLDKILSIIPRQRTTYLFSATMTSKIEKLQRASLTNPVRVSVSSKYATVDGLTQKLMVVPNGYKNTFLIHVLTENQGKSIIIFTRTCAHAQRTALMCRMLNMPAIPLHGQLTQSQRLGALNKFKSGQRQILVATDVAARGLDIPSVDVVVNYDIPTDSKAYIHRVGRTARAGRSGKSISLVTQYDLELFLRIEAVIGMKLPKEVPDREAIQLLHPTVDKVLAQAIRETKEFQENRPRKGKKKSRDDDREEQ</sequence>
<keyword evidence="9" id="KW-0694">RNA-binding</keyword>
<evidence type="ECO:0000256" key="7">
    <source>
        <dbReference type="ARBA" id="ARBA00022806"/>
    </source>
</evidence>
<dbReference type="InterPro" id="IPR044765">
    <property type="entry name" value="DDX47/Rrp3_DEADc"/>
</dbReference>
<dbReference type="InterPro" id="IPR000629">
    <property type="entry name" value="RNA-helicase_DEAD-box_CS"/>
</dbReference>
<dbReference type="SUPFAM" id="SSF52540">
    <property type="entry name" value="P-loop containing nucleoside triphosphate hydrolases"/>
    <property type="match status" value="1"/>
</dbReference>
<dbReference type="Pfam" id="PF00270">
    <property type="entry name" value="DEAD"/>
    <property type="match status" value="1"/>
</dbReference>
<dbReference type="InterPro" id="IPR001650">
    <property type="entry name" value="Helicase_C-like"/>
</dbReference>
<dbReference type="InterPro" id="IPR011545">
    <property type="entry name" value="DEAD/DEAH_box_helicase_dom"/>
</dbReference>
<evidence type="ECO:0000256" key="17">
    <source>
        <dbReference type="PROSITE-ProRule" id="PRU00552"/>
    </source>
</evidence>
<feature type="domain" description="Helicase C-terminal" evidence="21">
    <location>
        <begin position="291"/>
        <end position="452"/>
    </location>
</feature>
<reference evidence="23" key="1">
    <citation type="journal article" date="2014" name="Genome Announc.">
        <title>Genome sequence of the yeast Cyberlindnera fabianii (Hansenula fabianii).</title>
        <authorList>
            <person name="Freel K.C."/>
            <person name="Sarilar V."/>
            <person name="Neuveglise C."/>
            <person name="Devillers H."/>
            <person name="Friedrich A."/>
            <person name="Schacherer J."/>
        </authorList>
    </citation>
    <scope>NUCLEOTIDE SEQUENCE</scope>
    <source>
        <strain evidence="23">YJS4271</strain>
    </source>
</reference>
<evidence type="ECO:0000256" key="15">
    <source>
        <dbReference type="ARBA" id="ARBA00024398"/>
    </source>
</evidence>
<dbReference type="CDD" id="cd17954">
    <property type="entry name" value="DEADc_DDX47"/>
    <property type="match status" value="1"/>
</dbReference>
<feature type="region of interest" description="Disordered" evidence="19">
    <location>
        <begin position="467"/>
        <end position="491"/>
    </location>
</feature>
<name>A0A061AR32_CYBFA</name>
<evidence type="ECO:0000313" key="23">
    <source>
        <dbReference type="EMBL" id="CDR39618.1"/>
    </source>
</evidence>
<dbReference type="CDD" id="cd18787">
    <property type="entry name" value="SF2_C_DEAD"/>
    <property type="match status" value="1"/>
</dbReference>
<evidence type="ECO:0000256" key="2">
    <source>
        <dbReference type="ARBA" id="ARBA00012552"/>
    </source>
</evidence>
<dbReference type="PROSITE" id="PS51195">
    <property type="entry name" value="Q_MOTIF"/>
    <property type="match status" value="1"/>
</dbReference>
<evidence type="ECO:0000256" key="11">
    <source>
        <dbReference type="ARBA" id="ARBA00024301"/>
    </source>
</evidence>
<dbReference type="VEuPathDB" id="FungiDB:BON22_5109"/>
<dbReference type="AlphaFoldDB" id="A0A061AR32"/>
<evidence type="ECO:0000256" key="4">
    <source>
        <dbReference type="ARBA" id="ARBA00022552"/>
    </source>
</evidence>
<dbReference type="GO" id="GO:0016787">
    <property type="term" value="F:hydrolase activity"/>
    <property type="evidence" value="ECO:0007669"/>
    <property type="project" value="UniProtKB-KW"/>
</dbReference>
<protein>
    <recommendedName>
        <fullName evidence="15">ATP-dependent rRNA helicase RRP3</fullName>
        <ecNumber evidence="2">3.6.4.13</ecNumber>
    </recommendedName>
    <alternativeName>
        <fullName evidence="14">ATP-dependent rRNA helicase rrp3</fullName>
    </alternativeName>
</protein>
<dbReference type="PROSITE" id="PS00039">
    <property type="entry name" value="DEAD_ATP_HELICASE"/>
    <property type="match status" value="1"/>
</dbReference>
<evidence type="ECO:0000256" key="14">
    <source>
        <dbReference type="ARBA" id="ARBA00024394"/>
    </source>
</evidence>
<dbReference type="InterPro" id="IPR050079">
    <property type="entry name" value="DEAD_box_RNA_helicase"/>
</dbReference>
<evidence type="ECO:0000256" key="1">
    <source>
        <dbReference type="ARBA" id="ARBA00004123"/>
    </source>
</evidence>
<dbReference type="SMART" id="SM00490">
    <property type="entry name" value="HELICc"/>
    <property type="match status" value="1"/>
</dbReference>
<evidence type="ECO:0000256" key="18">
    <source>
        <dbReference type="RuleBase" id="RU000492"/>
    </source>
</evidence>
<feature type="domain" description="Helicase ATP-binding" evidence="20">
    <location>
        <begin position="109"/>
        <end position="280"/>
    </location>
</feature>
<comment type="similarity">
    <text evidence="12">Belongs to the DEAD box helicase family. DDX47/RRP3 subfamily.</text>
</comment>
<evidence type="ECO:0000259" key="20">
    <source>
        <dbReference type="PROSITE" id="PS51192"/>
    </source>
</evidence>
<dbReference type="GO" id="GO:0003724">
    <property type="term" value="F:RNA helicase activity"/>
    <property type="evidence" value="ECO:0007669"/>
    <property type="project" value="UniProtKB-EC"/>
</dbReference>
<dbReference type="InterPro" id="IPR014014">
    <property type="entry name" value="RNA_helicase_DEAD_Q_motif"/>
</dbReference>
<dbReference type="InterPro" id="IPR027417">
    <property type="entry name" value="P-loop_NTPase"/>
</dbReference>
<dbReference type="GO" id="GO:0005634">
    <property type="term" value="C:nucleus"/>
    <property type="evidence" value="ECO:0007669"/>
    <property type="project" value="UniProtKB-SubCell"/>
</dbReference>
<feature type="compositionally biased region" description="Basic and acidic residues" evidence="19">
    <location>
        <begin position="60"/>
        <end position="74"/>
    </location>
</feature>
<dbReference type="GO" id="GO:0005524">
    <property type="term" value="F:ATP binding"/>
    <property type="evidence" value="ECO:0007669"/>
    <property type="project" value="UniProtKB-KW"/>
</dbReference>
<dbReference type="Gene3D" id="3.40.50.300">
    <property type="entry name" value="P-loop containing nucleotide triphosphate hydrolases"/>
    <property type="match status" value="2"/>
</dbReference>
<evidence type="ECO:0000259" key="22">
    <source>
        <dbReference type="PROSITE" id="PS51195"/>
    </source>
</evidence>
<keyword evidence="4" id="KW-0698">rRNA processing</keyword>
<dbReference type="EMBL" id="LK052888">
    <property type="protein sequence ID" value="CDR39618.1"/>
    <property type="molecule type" value="Genomic_DNA"/>
</dbReference>
<evidence type="ECO:0000256" key="8">
    <source>
        <dbReference type="ARBA" id="ARBA00022840"/>
    </source>
</evidence>
<dbReference type="GO" id="GO:0006364">
    <property type="term" value="P:rRNA processing"/>
    <property type="evidence" value="ECO:0007669"/>
    <property type="project" value="UniProtKB-KW"/>
</dbReference>
<organism evidence="23">
    <name type="scientific">Cyberlindnera fabianii</name>
    <name type="common">Yeast</name>
    <name type="synonym">Hansenula fabianii</name>
    <dbReference type="NCBI Taxonomy" id="36022"/>
    <lineage>
        <taxon>Eukaryota</taxon>
        <taxon>Fungi</taxon>
        <taxon>Dikarya</taxon>
        <taxon>Ascomycota</taxon>
        <taxon>Saccharomycotina</taxon>
        <taxon>Saccharomycetes</taxon>
        <taxon>Phaffomycetales</taxon>
        <taxon>Phaffomycetaceae</taxon>
        <taxon>Cyberlindnera</taxon>
    </lineage>
</organism>
<feature type="compositionally biased region" description="Basic and acidic residues" evidence="19">
    <location>
        <begin position="467"/>
        <end position="476"/>
    </location>
</feature>
<evidence type="ECO:0000256" key="3">
    <source>
        <dbReference type="ARBA" id="ARBA00022517"/>
    </source>
</evidence>
<proteinExistence type="inferred from homology"/>
<comment type="function">
    <text evidence="11">ATP-dependent rRNA helicase required for pre-ribosomal RNA processing. Involved in the maturation of the 35S-pre-rRNA and to its cleavage to mature 18S rRNA.</text>
</comment>
<feature type="domain" description="DEAD-box RNA helicase Q" evidence="22">
    <location>
        <begin position="78"/>
        <end position="106"/>
    </location>
</feature>
<feature type="compositionally biased region" description="Basic and acidic residues" evidence="19">
    <location>
        <begin position="26"/>
        <end position="38"/>
    </location>
</feature>
<keyword evidence="6 18" id="KW-0378">Hydrolase</keyword>
<keyword evidence="5 18" id="KW-0547">Nucleotide-binding</keyword>
<feature type="region of interest" description="Disordered" evidence="19">
    <location>
        <begin position="26"/>
        <end position="74"/>
    </location>
</feature>
<dbReference type="GO" id="GO:0005829">
    <property type="term" value="C:cytosol"/>
    <property type="evidence" value="ECO:0007669"/>
    <property type="project" value="TreeGrafter"/>
</dbReference>
<dbReference type="PhylomeDB" id="A0A061AR32"/>
<accession>A0A061AR32</accession>
<evidence type="ECO:0000256" key="6">
    <source>
        <dbReference type="ARBA" id="ARBA00022801"/>
    </source>
</evidence>
<evidence type="ECO:0000256" key="13">
    <source>
        <dbReference type="ARBA" id="ARBA00024374"/>
    </source>
</evidence>
<dbReference type="PROSITE" id="PS51194">
    <property type="entry name" value="HELICASE_CTER"/>
    <property type="match status" value="1"/>
</dbReference>
<keyword evidence="10" id="KW-0539">Nucleus</keyword>
<evidence type="ECO:0000259" key="21">
    <source>
        <dbReference type="PROSITE" id="PS51194"/>
    </source>
</evidence>
<keyword evidence="7 18" id="KW-0347">Helicase</keyword>
<dbReference type="SMART" id="SM00487">
    <property type="entry name" value="DEXDc"/>
    <property type="match status" value="1"/>
</dbReference>
<dbReference type="Pfam" id="PF00271">
    <property type="entry name" value="Helicase_C"/>
    <property type="match status" value="1"/>
</dbReference>
<evidence type="ECO:0000256" key="10">
    <source>
        <dbReference type="ARBA" id="ARBA00023242"/>
    </source>
</evidence>
<comment type="catalytic activity">
    <reaction evidence="16">
        <text>ATP + H2O = ADP + phosphate + H(+)</text>
        <dbReference type="Rhea" id="RHEA:13065"/>
        <dbReference type="ChEBI" id="CHEBI:15377"/>
        <dbReference type="ChEBI" id="CHEBI:15378"/>
        <dbReference type="ChEBI" id="CHEBI:30616"/>
        <dbReference type="ChEBI" id="CHEBI:43474"/>
        <dbReference type="ChEBI" id="CHEBI:456216"/>
        <dbReference type="EC" id="3.6.4.13"/>
    </reaction>
</comment>
<gene>
    <name evidence="23" type="ORF">CYFA0S_03e05380g</name>
</gene>
<evidence type="ECO:0000256" key="12">
    <source>
        <dbReference type="ARBA" id="ARBA00024350"/>
    </source>
</evidence>